<feature type="compositionally biased region" description="Polar residues" evidence="1">
    <location>
        <begin position="164"/>
        <end position="181"/>
    </location>
</feature>
<evidence type="ECO:0000313" key="2">
    <source>
        <dbReference type="EMBL" id="KAJ3053441.1"/>
    </source>
</evidence>
<comment type="caution">
    <text evidence="2">The sequence shown here is derived from an EMBL/GenBank/DDBJ whole genome shotgun (WGS) entry which is preliminary data.</text>
</comment>
<protein>
    <submittedName>
        <fullName evidence="2">Uncharacterized protein</fullName>
    </submittedName>
</protein>
<gene>
    <name evidence="2" type="ORF">HK097_004255</name>
</gene>
<feature type="region of interest" description="Disordered" evidence="1">
    <location>
        <begin position="133"/>
        <end position="244"/>
    </location>
</feature>
<feature type="compositionally biased region" description="Polar residues" evidence="1">
    <location>
        <begin position="318"/>
        <end position="333"/>
    </location>
</feature>
<sequence>MSHSANYFSSIRSRPSKPSPLGPQFAYGTGSTHSANNWFDGTAQSYSPVGPSGYQHGQEPPPPGVSFTEPSQYALATPTLEHWAHPASIAHPGGRQSTARFDSWVWPVDEAPAAQPSRVLGTPAEIAEMRKRLPKAHEDPKAQYTGSLTYSAPPVMHHQPALPSFTNLQPPPAQQQISSLYGNMPPPPVTAQTPHQPTAFETDFLPPAAFIPSSNLPPSKPMTPVTVQHTRRRSPSPSPMPEVNENTQELIDTILAQASIDQENARETIARKDEEIERLRAKVRSLEESSVSNKGKGPAVGDEGVEMDMDGGGKNEEAGTSVSGNTSANNNGKNEGFVHQGVSQLSSDYLARLSYGTMESDELRRWVQILIGRVADLEKLAGLNGETVVEEEVGEDEDVEMDASAESGYGGEGESGVTLLGRYPGYEKKDEQTAPGELGPTLAGSLDKLNDGMVPASPVSAQVSPVISHDSPKSIPDSPMQRLRITSPDRQSQGSDYASSGDEWVRV</sequence>
<organism evidence="2 3">
    <name type="scientific">Rhizophlyctis rosea</name>
    <dbReference type="NCBI Taxonomy" id="64517"/>
    <lineage>
        <taxon>Eukaryota</taxon>
        <taxon>Fungi</taxon>
        <taxon>Fungi incertae sedis</taxon>
        <taxon>Chytridiomycota</taxon>
        <taxon>Chytridiomycota incertae sedis</taxon>
        <taxon>Chytridiomycetes</taxon>
        <taxon>Rhizophlyctidales</taxon>
        <taxon>Rhizophlyctidaceae</taxon>
        <taxon>Rhizophlyctis</taxon>
    </lineage>
</organism>
<feature type="compositionally biased region" description="Acidic residues" evidence="1">
    <location>
        <begin position="390"/>
        <end position="403"/>
    </location>
</feature>
<feature type="region of interest" description="Disordered" evidence="1">
    <location>
        <begin position="390"/>
        <end position="507"/>
    </location>
</feature>
<proteinExistence type="predicted"/>
<dbReference type="AlphaFoldDB" id="A0AAD5SG67"/>
<feature type="region of interest" description="Disordered" evidence="1">
    <location>
        <begin position="284"/>
        <end position="338"/>
    </location>
</feature>
<accession>A0AAD5SG67</accession>
<feature type="region of interest" description="Disordered" evidence="1">
    <location>
        <begin position="1"/>
        <end position="70"/>
    </location>
</feature>
<name>A0AAD5SG67_9FUNG</name>
<feature type="compositionally biased region" description="Polar residues" evidence="1">
    <location>
        <begin position="29"/>
        <end position="47"/>
    </location>
</feature>
<evidence type="ECO:0000256" key="1">
    <source>
        <dbReference type="SAM" id="MobiDB-lite"/>
    </source>
</evidence>
<reference evidence="2" key="1">
    <citation type="submission" date="2020-05" db="EMBL/GenBank/DDBJ databases">
        <title>Phylogenomic resolution of chytrid fungi.</title>
        <authorList>
            <person name="Stajich J.E."/>
            <person name="Amses K."/>
            <person name="Simmons R."/>
            <person name="Seto K."/>
            <person name="Myers J."/>
            <person name="Bonds A."/>
            <person name="Quandt C.A."/>
            <person name="Barry K."/>
            <person name="Liu P."/>
            <person name="Grigoriev I."/>
            <person name="Longcore J.E."/>
            <person name="James T.Y."/>
        </authorList>
    </citation>
    <scope>NUCLEOTIDE SEQUENCE</scope>
    <source>
        <strain evidence="2">JEL0318</strain>
    </source>
</reference>
<dbReference type="EMBL" id="JADGJD010000207">
    <property type="protein sequence ID" value="KAJ3053441.1"/>
    <property type="molecule type" value="Genomic_DNA"/>
</dbReference>
<dbReference type="Proteomes" id="UP001212841">
    <property type="component" value="Unassembled WGS sequence"/>
</dbReference>
<keyword evidence="3" id="KW-1185">Reference proteome</keyword>
<feature type="compositionally biased region" description="Polar residues" evidence="1">
    <location>
        <begin position="488"/>
        <end position="498"/>
    </location>
</feature>
<evidence type="ECO:0000313" key="3">
    <source>
        <dbReference type="Proteomes" id="UP001212841"/>
    </source>
</evidence>